<evidence type="ECO:0000259" key="2">
    <source>
        <dbReference type="Pfam" id="PF02605"/>
    </source>
</evidence>
<organism evidence="3 4">
    <name type="scientific">Actinidia rufa</name>
    <dbReference type="NCBI Taxonomy" id="165716"/>
    <lineage>
        <taxon>Eukaryota</taxon>
        <taxon>Viridiplantae</taxon>
        <taxon>Streptophyta</taxon>
        <taxon>Embryophyta</taxon>
        <taxon>Tracheophyta</taxon>
        <taxon>Spermatophyta</taxon>
        <taxon>Magnoliopsida</taxon>
        <taxon>eudicotyledons</taxon>
        <taxon>Gunneridae</taxon>
        <taxon>Pentapetalae</taxon>
        <taxon>asterids</taxon>
        <taxon>Ericales</taxon>
        <taxon>Actinidiaceae</taxon>
        <taxon>Actinidia</taxon>
    </lineage>
</organism>
<dbReference type="Gene3D" id="3.40.250.10">
    <property type="entry name" value="Rhodanese-like domain"/>
    <property type="match status" value="1"/>
</dbReference>
<dbReference type="Gene3D" id="1.20.1240.10">
    <property type="entry name" value="Photosystem I PsaL, reaction centre subunit XI"/>
    <property type="match status" value="1"/>
</dbReference>
<sequence>MESLSIGLSSSPSFQNRLKTLKPTSNSTPFLHSLSASNSFNSDQTQILSLHKTPPIIKLITSPTTHFPNLKHHSCFRTYLKNYLSFLCLGLSFPLSSFASDTAVPTDEISNKINLEAIVVSIDDFFNRNPFFVAGVTFIWLVVIPLTEEFLQKYKFVSAIDAFRKLRDDPKSQMLDIRDKRSLQYLGSPNLKIVNKGVVQVEFSGGDEEGFVRKVLEKFTEPENTVICILDNFDGNSLQVAELLYKNGFKEAYAIRGGVRGKNGWQAIQESLLPPSVHIFPKKKGKMSQQPEMNGGVNKQSDNEATSSRTLSTGQSEMVNNGYVSKATECTAQPKDGSRSLSPYPNFRSINGRVENTTCVPWSLFFFLCLFSPLTKSSNPSMVTQCVGSLETPVTSSLLIAWYLCNLPAYWTAVGPLLQGVEVARRTASSGVPFRLGRPTGRHSGHSPDPSSRRPCSDNEHLPAYVWDCIRTITFKDDCDV</sequence>
<evidence type="ECO:0000313" key="4">
    <source>
        <dbReference type="Proteomes" id="UP000585474"/>
    </source>
</evidence>
<dbReference type="EMBL" id="BJWL01000028">
    <property type="protein sequence ID" value="GFZ20045.1"/>
    <property type="molecule type" value="Genomic_DNA"/>
</dbReference>
<feature type="region of interest" description="Disordered" evidence="1">
    <location>
        <begin position="432"/>
        <end position="457"/>
    </location>
</feature>
<name>A0A7J0HAP3_9ERIC</name>
<gene>
    <name evidence="3" type="ORF">Acr_28g0007500</name>
</gene>
<dbReference type="OrthoDB" id="1696354at2759"/>
<evidence type="ECO:0000256" key="1">
    <source>
        <dbReference type="SAM" id="MobiDB-lite"/>
    </source>
</evidence>
<dbReference type="InterPro" id="IPR003757">
    <property type="entry name" value="PSI_PsaL"/>
</dbReference>
<dbReference type="GO" id="GO:0015979">
    <property type="term" value="P:photosynthesis"/>
    <property type="evidence" value="ECO:0007669"/>
    <property type="project" value="InterPro"/>
</dbReference>
<dbReference type="PANTHER" id="PTHR47377">
    <property type="entry name" value="RHODANESE-LIKE DOMAIN-CONTAINING PROTEIN 4, CHLOROPLASTIC"/>
    <property type="match status" value="1"/>
</dbReference>
<dbReference type="SUPFAM" id="SSF52821">
    <property type="entry name" value="Rhodanese/Cell cycle control phosphatase"/>
    <property type="match status" value="1"/>
</dbReference>
<dbReference type="InterPro" id="IPR036873">
    <property type="entry name" value="Rhodanese-like_dom_sf"/>
</dbReference>
<feature type="domain" description="Photosystem I PsaL reaction centre subunit XI" evidence="2">
    <location>
        <begin position="384"/>
        <end position="423"/>
    </location>
</feature>
<dbReference type="Pfam" id="PF02605">
    <property type="entry name" value="PsaL"/>
    <property type="match status" value="1"/>
</dbReference>
<proteinExistence type="predicted"/>
<dbReference type="PANTHER" id="PTHR47377:SF3">
    <property type="entry name" value="RHODANESE-LIKE DOMAIN-CONTAINING PROTEIN 4A, CHLOROPLASTIC"/>
    <property type="match status" value="1"/>
</dbReference>
<evidence type="ECO:0000313" key="3">
    <source>
        <dbReference type="EMBL" id="GFZ20045.1"/>
    </source>
</evidence>
<protein>
    <submittedName>
        <fullName evidence="3">Rhodanese/cell cycle control phosphatase superfamily protein</fullName>
    </submittedName>
</protein>
<dbReference type="InterPro" id="IPR044240">
    <property type="entry name" value="STR4-like"/>
</dbReference>
<dbReference type="GO" id="GO:0009538">
    <property type="term" value="C:photosystem I reaction center"/>
    <property type="evidence" value="ECO:0007669"/>
    <property type="project" value="InterPro"/>
</dbReference>
<dbReference type="Proteomes" id="UP000585474">
    <property type="component" value="Unassembled WGS sequence"/>
</dbReference>
<dbReference type="AlphaFoldDB" id="A0A7J0HAP3"/>
<comment type="caution">
    <text evidence="3">The sequence shown here is derived from an EMBL/GenBank/DDBJ whole genome shotgun (WGS) entry which is preliminary data.</text>
</comment>
<feature type="region of interest" description="Disordered" evidence="1">
    <location>
        <begin position="281"/>
        <end position="312"/>
    </location>
</feature>
<reference evidence="3 4" key="1">
    <citation type="submission" date="2019-07" db="EMBL/GenBank/DDBJ databases">
        <title>De Novo Assembly of kiwifruit Actinidia rufa.</title>
        <authorList>
            <person name="Sugita-Konishi S."/>
            <person name="Sato K."/>
            <person name="Mori E."/>
            <person name="Abe Y."/>
            <person name="Kisaki G."/>
            <person name="Hamano K."/>
            <person name="Suezawa K."/>
            <person name="Otani M."/>
            <person name="Fukuda T."/>
            <person name="Manabe T."/>
            <person name="Gomi K."/>
            <person name="Tabuchi M."/>
            <person name="Akimitsu K."/>
            <person name="Kataoka I."/>
        </authorList>
    </citation>
    <scope>NUCLEOTIDE SEQUENCE [LARGE SCALE GENOMIC DNA]</scope>
    <source>
        <strain evidence="4">cv. Fuchu</strain>
    </source>
</reference>
<dbReference type="InterPro" id="IPR036592">
    <property type="entry name" value="PSI_PsaL_sf"/>
</dbReference>
<keyword evidence="4" id="KW-1185">Reference proteome</keyword>
<feature type="compositionally biased region" description="Polar residues" evidence="1">
    <location>
        <begin position="287"/>
        <end position="312"/>
    </location>
</feature>
<accession>A0A7J0HAP3</accession>
<dbReference type="SUPFAM" id="SSF81568">
    <property type="entry name" value="Photosystem I reaction center subunit XI, PsaL"/>
    <property type="match status" value="1"/>
</dbReference>